<feature type="compositionally biased region" description="Low complexity" evidence="1">
    <location>
        <begin position="130"/>
        <end position="162"/>
    </location>
</feature>
<gene>
    <name evidence="2" type="ORF">METZ01_LOCUS457541</name>
</gene>
<reference evidence="2" key="1">
    <citation type="submission" date="2018-05" db="EMBL/GenBank/DDBJ databases">
        <authorList>
            <person name="Lanie J.A."/>
            <person name="Ng W.-L."/>
            <person name="Kazmierczak K.M."/>
            <person name="Andrzejewski T.M."/>
            <person name="Davidsen T.M."/>
            <person name="Wayne K.J."/>
            <person name="Tettelin H."/>
            <person name="Glass J.I."/>
            <person name="Rusch D."/>
            <person name="Podicherti R."/>
            <person name="Tsui H.-C.T."/>
            <person name="Winkler M.E."/>
        </authorList>
    </citation>
    <scope>NUCLEOTIDE SEQUENCE</scope>
</reference>
<dbReference type="AlphaFoldDB" id="A0A383AA41"/>
<accession>A0A383AA41</accession>
<feature type="region of interest" description="Disordered" evidence="1">
    <location>
        <begin position="126"/>
        <end position="162"/>
    </location>
</feature>
<feature type="non-terminal residue" evidence="2">
    <location>
        <position position="1"/>
    </location>
</feature>
<name>A0A383AA41_9ZZZZ</name>
<evidence type="ECO:0000313" key="2">
    <source>
        <dbReference type="EMBL" id="SVE04687.1"/>
    </source>
</evidence>
<feature type="region of interest" description="Disordered" evidence="1">
    <location>
        <begin position="1"/>
        <end position="109"/>
    </location>
</feature>
<feature type="non-terminal residue" evidence="2">
    <location>
        <position position="162"/>
    </location>
</feature>
<protein>
    <submittedName>
        <fullName evidence="2">Uncharacterized protein</fullName>
    </submittedName>
</protein>
<sequence length="162" mass="17338">QQAPQPPNPQQAPQPPNPRQAPQLPNRRRPLCPAGQNPPPPALKNPHRRKPRILTATGSPTERKSTNSVPTRLTPTTRVVGRFANPSLRRRPNAPEAARTGGNRSPPSWPLPDCSYCSQFDVSAANTAGNASPTVTASSSTRTTTRTVPTTQTTTTTNSNAN</sequence>
<organism evidence="2">
    <name type="scientific">marine metagenome</name>
    <dbReference type="NCBI Taxonomy" id="408172"/>
    <lineage>
        <taxon>unclassified sequences</taxon>
        <taxon>metagenomes</taxon>
        <taxon>ecological metagenomes</taxon>
    </lineage>
</organism>
<evidence type="ECO:0000256" key="1">
    <source>
        <dbReference type="SAM" id="MobiDB-lite"/>
    </source>
</evidence>
<dbReference type="EMBL" id="UINC01190497">
    <property type="protein sequence ID" value="SVE04687.1"/>
    <property type="molecule type" value="Genomic_DNA"/>
</dbReference>
<feature type="compositionally biased region" description="Low complexity" evidence="1">
    <location>
        <begin position="69"/>
        <end position="80"/>
    </location>
</feature>
<feature type="compositionally biased region" description="Pro residues" evidence="1">
    <location>
        <begin position="1"/>
        <end position="19"/>
    </location>
</feature>
<proteinExistence type="predicted"/>